<dbReference type="EMBL" id="CM042889">
    <property type="protein sequence ID" value="KAI4321687.1"/>
    <property type="molecule type" value="Genomic_DNA"/>
</dbReference>
<gene>
    <name evidence="1" type="ORF">MLD38_035038</name>
</gene>
<proteinExistence type="predicted"/>
<evidence type="ECO:0000313" key="1">
    <source>
        <dbReference type="EMBL" id="KAI4321687.1"/>
    </source>
</evidence>
<evidence type="ECO:0000313" key="2">
    <source>
        <dbReference type="Proteomes" id="UP001057402"/>
    </source>
</evidence>
<sequence length="99" mass="11721">MRFLLAGESRWWRSWQCWRSTLCFREPWPPPSSTPLLITPHRGAAPSLRSRSLGLLGYCFRRWEVTVASLYVFCWRIRLFFLKSVKVARNGLILVSYNN</sequence>
<reference evidence="2" key="1">
    <citation type="journal article" date="2023" name="Front. Plant Sci.">
        <title>Chromosomal-level genome assembly of Melastoma candidum provides insights into trichome evolution.</title>
        <authorList>
            <person name="Zhong Y."/>
            <person name="Wu W."/>
            <person name="Sun C."/>
            <person name="Zou P."/>
            <person name="Liu Y."/>
            <person name="Dai S."/>
            <person name="Zhou R."/>
        </authorList>
    </citation>
    <scope>NUCLEOTIDE SEQUENCE [LARGE SCALE GENOMIC DNA]</scope>
</reference>
<organism evidence="1 2">
    <name type="scientific">Melastoma candidum</name>
    <dbReference type="NCBI Taxonomy" id="119954"/>
    <lineage>
        <taxon>Eukaryota</taxon>
        <taxon>Viridiplantae</taxon>
        <taxon>Streptophyta</taxon>
        <taxon>Embryophyta</taxon>
        <taxon>Tracheophyta</taxon>
        <taxon>Spermatophyta</taxon>
        <taxon>Magnoliopsida</taxon>
        <taxon>eudicotyledons</taxon>
        <taxon>Gunneridae</taxon>
        <taxon>Pentapetalae</taxon>
        <taxon>rosids</taxon>
        <taxon>malvids</taxon>
        <taxon>Myrtales</taxon>
        <taxon>Melastomataceae</taxon>
        <taxon>Melastomatoideae</taxon>
        <taxon>Melastomateae</taxon>
        <taxon>Melastoma</taxon>
    </lineage>
</organism>
<comment type="caution">
    <text evidence="1">The sequence shown here is derived from an EMBL/GenBank/DDBJ whole genome shotgun (WGS) entry which is preliminary data.</text>
</comment>
<accession>A0ACB9MBU4</accession>
<keyword evidence="2" id="KW-1185">Reference proteome</keyword>
<dbReference type="Proteomes" id="UP001057402">
    <property type="component" value="Chromosome 10"/>
</dbReference>
<protein>
    <submittedName>
        <fullName evidence="1">Uncharacterized protein</fullName>
    </submittedName>
</protein>
<name>A0ACB9MBU4_9MYRT</name>